<reference evidence="2 3" key="1">
    <citation type="submission" date="2018-11" db="EMBL/GenBank/DDBJ databases">
        <authorList>
            <person name="Zhou Z."/>
            <person name="Wang G."/>
        </authorList>
    </citation>
    <scope>NUCLEOTIDE SEQUENCE [LARGE SCALE GENOMIC DNA]</scope>
    <source>
        <strain evidence="2 3">KCTC52004</strain>
    </source>
</reference>
<dbReference type="EMBL" id="RQJO01000007">
    <property type="protein sequence ID" value="RRB07503.1"/>
    <property type="molecule type" value="Genomic_DNA"/>
</dbReference>
<gene>
    <name evidence="2" type="ORF">EHT25_06905</name>
</gene>
<evidence type="ECO:0000313" key="3">
    <source>
        <dbReference type="Proteomes" id="UP000271925"/>
    </source>
</evidence>
<comment type="caution">
    <text evidence="2">The sequence shown here is derived from an EMBL/GenBank/DDBJ whole genome shotgun (WGS) entry which is preliminary data.</text>
</comment>
<feature type="transmembrane region" description="Helical" evidence="1">
    <location>
        <begin position="32"/>
        <end position="49"/>
    </location>
</feature>
<keyword evidence="1" id="KW-1133">Transmembrane helix</keyword>
<proteinExistence type="predicted"/>
<sequence length="174" mass="19580">MLYLIWTLVNIGLFVYFIFLCAQSARLLKEKTGFYASVIFVFGLVSLAVNSGRKTSIFKGNPDERTWKLVEKKEIIPNSIRFSEQAIDDNMLFSILLRVENGTEKTTAKTIPVEAHSFVIGSITGYQWEPTLISVNATNGANYAYRVIGILHWKLLGISLYSQPKMYAGIVGMK</sequence>
<dbReference type="AlphaFoldDB" id="A0A3P1C365"/>
<organism evidence="2 3">
    <name type="scientific">Larkinella rosea</name>
    <dbReference type="NCBI Taxonomy" id="2025312"/>
    <lineage>
        <taxon>Bacteria</taxon>
        <taxon>Pseudomonadati</taxon>
        <taxon>Bacteroidota</taxon>
        <taxon>Cytophagia</taxon>
        <taxon>Cytophagales</taxon>
        <taxon>Spirosomataceae</taxon>
        <taxon>Larkinella</taxon>
    </lineage>
</organism>
<keyword evidence="3" id="KW-1185">Reference proteome</keyword>
<keyword evidence="1" id="KW-0472">Membrane</keyword>
<keyword evidence="1" id="KW-0812">Transmembrane</keyword>
<dbReference type="RefSeq" id="WP_124872629.1">
    <property type="nucleotide sequence ID" value="NZ_RQJO01000007.1"/>
</dbReference>
<protein>
    <submittedName>
        <fullName evidence="2">Uncharacterized protein</fullName>
    </submittedName>
</protein>
<name>A0A3P1C365_9BACT</name>
<accession>A0A3P1C365</accession>
<evidence type="ECO:0000256" key="1">
    <source>
        <dbReference type="SAM" id="Phobius"/>
    </source>
</evidence>
<dbReference type="OrthoDB" id="1449062at2"/>
<evidence type="ECO:0000313" key="2">
    <source>
        <dbReference type="EMBL" id="RRB07503.1"/>
    </source>
</evidence>
<feature type="transmembrane region" description="Helical" evidence="1">
    <location>
        <begin position="6"/>
        <end position="25"/>
    </location>
</feature>
<dbReference type="Proteomes" id="UP000271925">
    <property type="component" value="Unassembled WGS sequence"/>
</dbReference>